<dbReference type="SMART" id="SM00275">
    <property type="entry name" value="G_alpha"/>
    <property type="match status" value="1"/>
</dbReference>
<dbReference type="SUPFAM" id="SSF47895">
    <property type="entry name" value="Transducin (alpha subunit), insertion domain"/>
    <property type="match status" value="1"/>
</dbReference>
<dbReference type="SUPFAM" id="SSF52317">
    <property type="entry name" value="Class I glutamine amidotransferase-like"/>
    <property type="match status" value="1"/>
</dbReference>
<dbReference type="EMBL" id="JAAMPI010000751">
    <property type="protein sequence ID" value="KAF4628868.1"/>
    <property type="molecule type" value="Genomic_DNA"/>
</dbReference>
<dbReference type="GO" id="GO:0007186">
    <property type="term" value="P:G protein-coupled receptor signaling pathway"/>
    <property type="evidence" value="ECO:0007669"/>
    <property type="project" value="InterPro"/>
</dbReference>
<feature type="compositionally biased region" description="Polar residues" evidence="12">
    <location>
        <begin position="453"/>
        <end position="475"/>
    </location>
</feature>
<gene>
    <name evidence="14" type="ORF">G7Y89_g9281</name>
</gene>
<dbReference type="Gene3D" id="3.40.50.300">
    <property type="entry name" value="P-loop containing nucleotide triphosphate hydrolases"/>
    <property type="match status" value="1"/>
</dbReference>
<evidence type="ECO:0000256" key="10">
    <source>
        <dbReference type="PIRSR" id="PIRSR601019-1"/>
    </source>
</evidence>
<organism evidence="14 15">
    <name type="scientific">Cudoniella acicularis</name>
    <dbReference type="NCBI Taxonomy" id="354080"/>
    <lineage>
        <taxon>Eukaryota</taxon>
        <taxon>Fungi</taxon>
        <taxon>Dikarya</taxon>
        <taxon>Ascomycota</taxon>
        <taxon>Pezizomycotina</taxon>
        <taxon>Leotiomycetes</taxon>
        <taxon>Helotiales</taxon>
        <taxon>Tricladiaceae</taxon>
        <taxon>Cudoniella</taxon>
    </lineage>
</organism>
<keyword evidence="4 11" id="KW-0460">Magnesium</keyword>
<dbReference type="InterPro" id="IPR001019">
    <property type="entry name" value="Gprotein_alpha_su"/>
</dbReference>
<evidence type="ECO:0000313" key="14">
    <source>
        <dbReference type="EMBL" id="KAF4628868.1"/>
    </source>
</evidence>
<comment type="caution">
    <text evidence="14">The sequence shown here is derived from an EMBL/GenBank/DDBJ whole genome shotgun (WGS) entry which is preliminary data.</text>
</comment>
<dbReference type="PANTHER" id="PTHR10218:SF302">
    <property type="entry name" value="GUANINE NUCLEOTIDE-BINDING PROTEIN ALPHA-5 SUBUNIT"/>
    <property type="match status" value="1"/>
</dbReference>
<dbReference type="GO" id="GO:0005525">
    <property type="term" value="F:GTP binding"/>
    <property type="evidence" value="ECO:0007669"/>
    <property type="project" value="UniProtKB-KW"/>
</dbReference>
<feature type="region of interest" description="Disordered" evidence="12">
    <location>
        <begin position="440"/>
        <end position="475"/>
    </location>
</feature>
<evidence type="ECO:0000256" key="4">
    <source>
        <dbReference type="ARBA" id="ARBA00022842"/>
    </source>
</evidence>
<keyword evidence="2 11" id="KW-0479">Metal-binding</keyword>
<keyword evidence="1" id="KW-0519">Myristate</keyword>
<dbReference type="GO" id="GO:0005834">
    <property type="term" value="C:heterotrimeric G-protein complex"/>
    <property type="evidence" value="ECO:0007669"/>
    <property type="project" value="TreeGrafter"/>
</dbReference>
<dbReference type="GO" id="GO:0046872">
    <property type="term" value="F:metal ion binding"/>
    <property type="evidence" value="ECO:0007669"/>
    <property type="project" value="UniProtKB-KW"/>
</dbReference>
<feature type="region of interest" description="Disordered" evidence="12">
    <location>
        <begin position="283"/>
        <end position="307"/>
    </location>
</feature>
<keyword evidence="7" id="KW-0564">Palmitate</keyword>
<dbReference type="PROSITE" id="PS51882">
    <property type="entry name" value="G_ALPHA"/>
    <property type="match status" value="1"/>
</dbReference>
<dbReference type="GO" id="GO:0000750">
    <property type="term" value="P:pheromone-dependent signal transduction involved in conjugation with cellular fusion"/>
    <property type="evidence" value="ECO:0007669"/>
    <property type="project" value="TreeGrafter"/>
</dbReference>
<dbReference type="Pfam" id="PF00503">
    <property type="entry name" value="G-alpha"/>
    <property type="match status" value="1"/>
</dbReference>
<keyword evidence="9" id="KW-0449">Lipoprotein</keyword>
<evidence type="ECO:0000256" key="6">
    <source>
        <dbReference type="ARBA" id="ARBA00023134"/>
    </source>
</evidence>
<feature type="region of interest" description="Disordered" evidence="12">
    <location>
        <begin position="862"/>
        <end position="881"/>
    </location>
</feature>
<feature type="domain" description="DJ-1/PfpI" evidence="13">
    <location>
        <begin position="11"/>
        <end position="164"/>
    </location>
</feature>
<proteinExistence type="predicted"/>
<feature type="binding site" evidence="11">
    <location>
        <position position="983"/>
    </location>
    <ligand>
        <name>Mg(2+)</name>
        <dbReference type="ChEBI" id="CHEBI:18420"/>
    </ligand>
</feature>
<evidence type="ECO:0000256" key="12">
    <source>
        <dbReference type="SAM" id="MobiDB-lite"/>
    </source>
</evidence>
<sequence>MATTEAIPIIKVLFTMHEGMDSMDFVGPLEVLNYAKHNINDDTTKAFSFTFVSSTEFTTTSQGAGLRAHMDYKEAYARLSEFDVMVVPGGGVDAILKAKAEPLGLIKAYSDVQKKDPKKERTLLSICTGSLFLAQQGILCGLSATTHPDYYAKFEKLCSEISQRDLAERCDVVEERYVVNNLRFDLEDEQQSPYVRRKSDSKPPALKRKGSNAWKESNTRRESNARRASLRLGGLRVITSGGVTAGIDASLYLVSIMVNEEAANEAARLMQYNWAKALGTGKMSRQREGEGAQPPSQPNAASEQYSSISSIGPAVDYQMSPPVFSANEQISTSSITPWAVEYDRSAPVPDDGDNSRAGLRAEYRYPAANNVPQQIYASNHARIHELSNMGHGAGPRELPATPVPQRYELPTGSVPRPTLFAQRISPSDGFSGAKTTIVSGDQSSIGITPPPTSISNSDHNSPGQTSKARINNSMSPGTVSKYQGKVFCQRKAVGSGHAVLESPRDISEFRLAKVALIPIVAGERSFVSIDIVFGEIDKGISHLLEKHFLVTRETSPVPYPIPHAGEGASASVCKISNLKVAYTGHDALIGIGDVITRSILYLVNLQSKYRSSSLMVSLLIGQLTTLKAALDQITEWVSNRLVSVLLHEQLVADLQVSLESCHVLIFMLGERIEGLEQAQDSGGGLTAKGKIGYLLEESGLSELTNLLNNQVNALNLLLTALNCRTTFERYELLSNDESRQIIKRVEDNKTSLLSLRDSGSQYTRMTASTENWSLLDKDFDFDHEIITSNVYRAALRSNMRKATNTLKGKMPVRHENFLEIMPEVVGESSNGTKRLQGESHGETSQQQDSPPQSLIVSNGGLISQDEETDPSAGKHSNNDEQDAPITTLEAQAENIEIVNQVSTLAPKSLRLPHLQNPSKTPLELKQKSKITWRLRVPKLFITPSSPTSSSLDPPKSVVPYKQFSPPRGHAKVLILGSCFSGKSTIFKSIVRVCVGNWTLDERRLWAGIILTNTVANMRVILEAMESMEIPLDDGKKYHVQTIFMQPAEMEGSYLPAEVCEAIEALWKDGDVREAFERQDECGICENAASIKVSSTPQDASRTPNTLPTDIDILKARVHTTGITETALTDIKLRVFDFGGDRSERKKWIHAFEDVNAVIFTVDIACYDQVLFESKDVNRMQEDLTLFDSIINSSWFKETSFILVFTKMDKLEMKLRKSPIENYFTDFEGDGKSVEAVSAYIEKRFLDLNETKLKENIEVLYTSFMGGHYAPSRIILDTLTRQLSAK</sequence>
<dbReference type="InterPro" id="IPR027417">
    <property type="entry name" value="P-loop_NTPase"/>
</dbReference>
<feature type="region of interest" description="Disordered" evidence="12">
    <location>
        <begin position="824"/>
        <end position="857"/>
    </location>
</feature>
<keyword evidence="6 10" id="KW-0342">GTP-binding</keyword>
<dbReference type="InterPro" id="IPR011025">
    <property type="entry name" value="GproteinA_insert"/>
</dbReference>
<keyword evidence="15" id="KW-1185">Reference proteome</keyword>
<evidence type="ECO:0000256" key="9">
    <source>
        <dbReference type="ARBA" id="ARBA00023288"/>
    </source>
</evidence>
<dbReference type="OrthoDB" id="543156at2759"/>
<dbReference type="GO" id="GO:0031683">
    <property type="term" value="F:G-protein beta/gamma-subunit complex binding"/>
    <property type="evidence" value="ECO:0007669"/>
    <property type="project" value="InterPro"/>
</dbReference>
<feature type="binding site" evidence="11">
    <location>
        <position position="1119"/>
    </location>
    <ligand>
        <name>Mg(2+)</name>
        <dbReference type="ChEBI" id="CHEBI:18420"/>
    </ligand>
</feature>
<evidence type="ECO:0000256" key="11">
    <source>
        <dbReference type="PIRSR" id="PIRSR601019-2"/>
    </source>
</evidence>
<dbReference type="InterPro" id="IPR029062">
    <property type="entry name" value="Class_I_gatase-like"/>
</dbReference>
<accession>A0A8H4RFW7</accession>
<feature type="compositionally biased region" description="Polar residues" evidence="12">
    <location>
        <begin position="298"/>
        <end position="307"/>
    </location>
</feature>
<keyword evidence="8" id="KW-0807">Transducer</keyword>
<dbReference type="CDD" id="cd00066">
    <property type="entry name" value="G-alpha"/>
    <property type="match status" value="1"/>
</dbReference>
<dbReference type="Pfam" id="PF01965">
    <property type="entry name" value="DJ-1_PfpI"/>
    <property type="match status" value="1"/>
</dbReference>
<dbReference type="FunFam" id="3.40.50.300:FF:003800">
    <property type="entry name" value="Guanine nucleotide-binding protein G(k) subunit alpha"/>
    <property type="match status" value="1"/>
</dbReference>
<dbReference type="GO" id="GO:0003924">
    <property type="term" value="F:GTPase activity"/>
    <property type="evidence" value="ECO:0007669"/>
    <property type="project" value="InterPro"/>
</dbReference>
<keyword evidence="3 10" id="KW-0547">Nucleotide-binding</keyword>
<dbReference type="PRINTS" id="PR00318">
    <property type="entry name" value="GPROTEINA"/>
</dbReference>
<evidence type="ECO:0000256" key="8">
    <source>
        <dbReference type="ARBA" id="ARBA00023224"/>
    </source>
</evidence>
<dbReference type="InterPro" id="IPR002818">
    <property type="entry name" value="DJ-1/PfpI"/>
</dbReference>
<feature type="binding site" evidence="10">
    <location>
        <begin position="1113"/>
        <end position="1119"/>
    </location>
    <ligand>
        <name>GTP</name>
        <dbReference type="ChEBI" id="CHEBI:37565"/>
    </ligand>
</feature>
<evidence type="ECO:0000313" key="15">
    <source>
        <dbReference type="Proteomes" id="UP000566819"/>
    </source>
</evidence>
<feature type="compositionally biased region" description="Polar residues" evidence="12">
    <location>
        <begin position="842"/>
        <end position="856"/>
    </location>
</feature>
<protein>
    <recommendedName>
        <fullName evidence="13">DJ-1/PfpI domain-containing protein</fullName>
    </recommendedName>
</protein>
<dbReference type="GO" id="GO:0001664">
    <property type="term" value="F:G protein-coupled receptor binding"/>
    <property type="evidence" value="ECO:0007669"/>
    <property type="project" value="TreeGrafter"/>
</dbReference>
<feature type="region of interest" description="Disordered" evidence="12">
    <location>
        <begin position="192"/>
        <end position="225"/>
    </location>
</feature>
<dbReference type="Gene3D" id="1.10.400.10">
    <property type="entry name" value="GI Alpha 1, domain 2-like"/>
    <property type="match status" value="1"/>
</dbReference>
<dbReference type="GO" id="GO:0005737">
    <property type="term" value="C:cytoplasm"/>
    <property type="evidence" value="ECO:0007669"/>
    <property type="project" value="TreeGrafter"/>
</dbReference>
<evidence type="ECO:0000256" key="7">
    <source>
        <dbReference type="ARBA" id="ARBA00023139"/>
    </source>
</evidence>
<dbReference type="Proteomes" id="UP000566819">
    <property type="component" value="Unassembled WGS sequence"/>
</dbReference>
<evidence type="ECO:0000259" key="13">
    <source>
        <dbReference type="Pfam" id="PF01965"/>
    </source>
</evidence>
<dbReference type="SUPFAM" id="SSF52540">
    <property type="entry name" value="P-loop containing nucleoside triphosphate hydrolases"/>
    <property type="match status" value="1"/>
</dbReference>
<keyword evidence="5" id="KW-0315">Glutamine amidotransferase</keyword>
<name>A0A8H4RFW7_9HELO</name>
<dbReference type="Gene3D" id="3.40.50.880">
    <property type="match status" value="1"/>
</dbReference>
<reference evidence="14 15" key="1">
    <citation type="submission" date="2020-03" db="EMBL/GenBank/DDBJ databases">
        <title>Draft Genome Sequence of Cudoniella acicularis.</title>
        <authorList>
            <person name="Buettner E."/>
            <person name="Kellner H."/>
        </authorList>
    </citation>
    <scope>NUCLEOTIDE SEQUENCE [LARGE SCALE GENOMIC DNA]</scope>
    <source>
        <strain evidence="14 15">DSM 108380</strain>
    </source>
</reference>
<evidence type="ECO:0000256" key="5">
    <source>
        <dbReference type="ARBA" id="ARBA00022962"/>
    </source>
</evidence>
<evidence type="ECO:0000256" key="3">
    <source>
        <dbReference type="ARBA" id="ARBA00022741"/>
    </source>
</evidence>
<evidence type="ECO:0000256" key="2">
    <source>
        <dbReference type="ARBA" id="ARBA00022723"/>
    </source>
</evidence>
<evidence type="ECO:0000256" key="1">
    <source>
        <dbReference type="ARBA" id="ARBA00022707"/>
    </source>
</evidence>
<dbReference type="PANTHER" id="PTHR10218">
    <property type="entry name" value="GTP-BINDING PROTEIN ALPHA SUBUNIT"/>
    <property type="match status" value="1"/>
</dbReference>